<name>A0A0H2LWD7_VARPD</name>
<dbReference type="AlphaFoldDB" id="A0A0H2LWD7"/>
<dbReference type="CDD" id="cd07012">
    <property type="entry name" value="PBP2_Bug_TTT"/>
    <property type="match status" value="1"/>
</dbReference>
<organism evidence="3 4">
    <name type="scientific">Variovorax paradoxus</name>
    <dbReference type="NCBI Taxonomy" id="34073"/>
    <lineage>
        <taxon>Bacteria</taxon>
        <taxon>Pseudomonadati</taxon>
        <taxon>Pseudomonadota</taxon>
        <taxon>Betaproteobacteria</taxon>
        <taxon>Burkholderiales</taxon>
        <taxon>Comamonadaceae</taxon>
        <taxon>Variovorax</taxon>
    </lineage>
</organism>
<dbReference type="PROSITE" id="PS51318">
    <property type="entry name" value="TAT"/>
    <property type="match status" value="1"/>
</dbReference>
<evidence type="ECO:0000313" key="3">
    <source>
        <dbReference type="EMBL" id="KLN54504.1"/>
    </source>
</evidence>
<dbReference type="Gene3D" id="3.40.190.10">
    <property type="entry name" value="Periplasmic binding protein-like II"/>
    <property type="match status" value="1"/>
</dbReference>
<keyword evidence="2" id="KW-0732">Signal</keyword>
<dbReference type="SUPFAM" id="SSF53850">
    <property type="entry name" value="Periplasmic binding protein-like II"/>
    <property type="match status" value="1"/>
</dbReference>
<dbReference type="Proteomes" id="UP000035170">
    <property type="component" value="Unassembled WGS sequence"/>
</dbReference>
<dbReference type="PANTHER" id="PTHR42928">
    <property type="entry name" value="TRICARBOXYLATE-BINDING PROTEIN"/>
    <property type="match status" value="1"/>
</dbReference>
<evidence type="ECO:0000313" key="4">
    <source>
        <dbReference type="Proteomes" id="UP000035170"/>
    </source>
</evidence>
<evidence type="ECO:0000256" key="1">
    <source>
        <dbReference type="ARBA" id="ARBA00006987"/>
    </source>
</evidence>
<dbReference type="RefSeq" id="WP_047786016.1">
    <property type="nucleotide sequence ID" value="NZ_JZWI01000023.1"/>
</dbReference>
<feature type="signal peptide" evidence="2">
    <location>
        <begin position="1"/>
        <end position="30"/>
    </location>
</feature>
<dbReference type="InterPro" id="IPR005064">
    <property type="entry name" value="BUG"/>
</dbReference>
<dbReference type="PIRSF" id="PIRSF017082">
    <property type="entry name" value="YflP"/>
    <property type="match status" value="1"/>
</dbReference>
<gene>
    <name evidence="3" type="ORF">VPARA_44260</name>
</gene>
<keyword evidence="3" id="KW-0675">Receptor</keyword>
<protein>
    <submittedName>
        <fullName evidence="3">Tripartite tricarboxylate transporter family receptor</fullName>
    </submittedName>
</protein>
<keyword evidence="4" id="KW-1185">Reference proteome</keyword>
<proteinExistence type="inferred from homology"/>
<dbReference type="InterPro" id="IPR006311">
    <property type="entry name" value="TAT_signal"/>
</dbReference>
<accession>A0A0H2LWD7</accession>
<sequence length="331" mass="34495">MAHITRRSFVPMLLALAGTALLSVPLAAQAQSPWPARPVKLVVPQGAGSGSDVIARLLSDRLAQQLGQAVVVENNPAANGLVALGAVAKAPADGYTLVLAGVSQIAFNPALYKSLPYDPLKDFTFLAPVADTPFVLVTSNRSGIKTFAQFLEQAKAKNGELTFGSAGIGNSTHIAMELIAATAGVKLMHVPYKGSAAALTAVLAGEVDAMVSVVGPALQQVQSSKVQAVAVLGASRVPQWPQVPTVKETGLNVPPMPGWYAIAGPARLDPKIVATFNAALQKVMADPAVKARLAELSLPAMSGGEAEIRRRAIDDQAFWGAFITRNNIRVE</sequence>
<evidence type="ECO:0000256" key="2">
    <source>
        <dbReference type="SAM" id="SignalP"/>
    </source>
</evidence>
<comment type="caution">
    <text evidence="3">The sequence shown here is derived from an EMBL/GenBank/DDBJ whole genome shotgun (WGS) entry which is preliminary data.</text>
</comment>
<dbReference type="PANTHER" id="PTHR42928:SF5">
    <property type="entry name" value="BLR1237 PROTEIN"/>
    <property type="match status" value="1"/>
</dbReference>
<comment type="similarity">
    <text evidence="1">Belongs to the UPF0065 (bug) family.</text>
</comment>
<dbReference type="Pfam" id="PF03401">
    <property type="entry name" value="TctC"/>
    <property type="match status" value="1"/>
</dbReference>
<dbReference type="EMBL" id="JZWI01000023">
    <property type="protein sequence ID" value="KLN54504.1"/>
    <property type="molecule type" value="Genomic_DNA"/>
</dbReference>
<dbReference type="InterPro" id="IPR042100">
    <property type="entry name" value="Bug_dom1"/>
</dbReference>
<reference evidence="3 4" key="1">
    <citation type="submission" date="2015-03" db="EMBL/GenBank/DDBJ databases">
        <title>Genome sequence of Variovorax paradoxus TBEA6.</title>
        <authorList>
            <person name="Poehlein A."/>
            <person name="Schuldes J."/>
            <person name="Wuebbeler J.H."/>
            <person name="Hiessl S."/>
            <person name="Steinbuechel A."/>
            <person name="Daniel R."/>
        </authorList>
    </citation>
    <scope>NUCLEOTIDE SEQUENCE [LARGE SCALE GENOMIC DNA]</scope>
    <source>
        <strain evidence="3 4">TBEA6</strain>
    </source>
</reference>
<dbReference type="PATRIC" id="fig|34073.19.peg.4528"/>
<feature type="chain" id="PRO_5002597041" evidence="2">
    <location>
        <begin position="31"/>
        <end position="331"/>
    </location>
</feature>
<dbReference type="Gene3D" id="3.40.190.150">
    <property type="entry name" value="Bordetella uptake gene, domain 1"/>
    <property type="match status" value="1"/>
</dbReference>